<evidence type="ECO:0000256" key="8">
    <source>
        <dbReference type="SAM" id="MobiDB-lite"/>
    </source>
</evidence>
<evidence type="ECO:0000256" key="7">
    <source>
        <dbReference type="ARBA" id="ARBA00023049"/>
    </source>
</evidence>
<evidence type="ECO:0000256" key="1">
    <source>
        <dbReference type="ARBA" id="ARBA00009388"/>
    </source>
</evidence>
<evidence type="ECO:0000259" key="9">
    <source>
        <dbReference type="Pfam" id="PF01447"/>
    </source>
</evidence>
<dbReference type="Proteomes" id="UP001446205">
    <property type="component" value="Unassembled WGS sequence"/>
</dbReference>
<keyword evidence="3" id="KW-0479">Metal-binding</keyword>
<dbReference type="InterPro" id="IPR013856">
    <property type="entry name" value="Peptidase_M4_domain"/>
</dbReference>
<dbReference type="Gene3D" id="2.60.120.260">
    <property type="entry name" value="Galactose-binding domain-like"/>
    <property type="match status" value="1"/>
</dbReference>
<feature type="region of interest" description="Disordered" evidence="8">
    <location>
        <begin position="754"/>
        <end position="811"/>
    </location>
</feature>
<dbReference type="Gene3D" id="3.10.450.490">
    <property type="match status" value="1"/>
</dbReference>
<dbReference type="InterPro" id="IPR027268">
    <property type="entry name" value="Peptidase_M4/M1_CTD_sf"/>
</dbReference>
<gene>
    <name evidence="12" type="ORF">WOB96_06300</name>
</gene>
<dbReference type="Pfam" id="PF07504">
    <property type="entry name" value="FTP"/>
    <property type="match status" value="1"/>
</dbReference>
<dbReference type="PROSITE" id="PS51257">
    <property type="entry name" value="PROKAR_LIPOPROTEIN"/>
    <property type="match status" value="1"/>
</dbReference>
<dbReference type="Gene3D" id="1.10.390.10">
    <property type="entry name" value="Neutral Protease Domain 2"/>
    <property type="match status" value="1"/>
</dbReference>
<organism evidence="12 13">
    <name type="scientific">Thermithiobacillus plumbiphilus</name>
    <dbReference type="NCBI Taxonomy" id="1729899"/>
    <lineage>
        <taxon>Bacteria</taxon>
        <taxon>Pseudomonadati</taxon>
        <taxon>Pseudomonadota</taxon>
        <taxon>Acidithiobacillia</taxon>
        <taxon>Acidithiobacillales</taxon>
        <taxon>Thermithiobacillaceae</taxon>
        <taxon>Thermithiobacillus</taxon>
    </lineage>
</organism>
<comment type="similarity">
    <text evidence="1">Belongs to the peptidase M4 family.</text>
</comment>
<evidence type="ECO:0000256" key="3">
    <source>
        <dbReference type="ARBA" id="ARBA00022723"/>
    </source>
</evidence>
<dbReference type="PANTHER" id="PTHR33794:SF1">
    <property type="entry name" value="BACILLOLYSIN"/>
    <property type="match status" value="1"/>
</dbReference>
<evidence type="ECO:0000256" key="4">
    <source>
        <dbReference type="ARBA" id="ARBA00022729"/>
    </source>
</evidence>
<dbReference type="EMBL" id="JBBPCO010000005">
    <property type="protein sequence ID" value="MEK8089375.1"/>
    <property type="molecule type" value="Genomic_DNA"/>
</dbReference>
<keyword evidence="4" id="KW-0732">Signal</keyword>
<dbReference type="InterPro" id="IPR023612">
    <property type="entry name" value="Peptidase_M4"/>
</dbReference>
<keyword evidence="2" id="KW-0645">Protease</keyword>
<evidence type="ECO:0000256" key="5">
    <source>
        <dbReference type="ARBA" id="ARBA00022801"/>
    </source>
</evidence>
<reference evidence="12 13" key="1">
    <citation type="submission" date="2024-04" db="EMBL/GenBank/DDBJ databases">
        <authorList>
            <person name="Abashina T."/>
            <person name="Shaikin A."/>
        </authorList>
    </citation>
    <scope>NUCLEOTIDE SEQUENCE [LARGE SCALE GENOMIC DNA]</scope>
    <source>
        <strain evidence="12 13">AAFK</strain>
    </source>
</reference>
<evidence type="ECO:0000259" key="10">
    <source>
        <dbReference type="Pfam" id="PF02868"/>
    </source>
</evidence>
<feature type="domain" description="Peptidase M4" evidence="9">
    <location>
        <begin position="272"/>
        <end position="376"/>
    </location>
</feature>
<comment type="caution">
    <text evidence="12">The sequence shown here is derived from an EMBL/GenBank/DDBJ whole genome shotgun (WGS) entry which is preliminary data.</text>
</comment>
<proteinExistence type="inferred from homology"/>
<dbReference type="Pfam" id="PF01447">
    <property type="entry name" value="Peptidase_M4"/>
    <property type="match status" value="1"/>
</dbReference>
<accession>A0ABU9D764</accession>
<name>A0ABU9D764_9PROT</name>
<dbReference type="SUPFAM" id="SSF55486">
    <property type="entry name" value="Metalloproteases ('zincins'), catalytic domain"/>
    <property type="match status" value="1"/>
</dbReference>
<protein>
    <submittedName>
        <fullName evidence="12">M4 family metallopeptidase</fullName>
    </submittedName>
</protein>
<dbReference type="Pfam" id="PF02868">
    <property type="entry name" value="Peptidase_M4_C"/>
    <property type="match status" value="1"/>
</dbReference>
<evidence type="ECO:0000259" key="11">
    <source>
        <dbReference type="Pfam" id="PF07504"/>
    </source>
</evidence>
<keyword evidence="5" id="KW-0378">Hydrolase</keyword>
<keyword evidence="13" id="KW-1185">Reference proteome</keyword>
<evidence type="ECO:0000256" key="2">
    <source>
        <dbReference type="ARBA" id="ARBA00022670"/>
    </source>
</evidence>
<keyword evidence="6" id="KW-0862">Zinc</keyword>
<dbReference type="InterPro" id="IPR050728">
    <property type="entry name" value="Zinc_Metalloprotease_M4"/>
</dbReference>
<keyword evidence="7" id="KW-0482">Metalloprotease</keyword>
<sequence>MSKILRSGLLLSLAGSAVFTGGCYFDIASSDSSPKSQAVAASQQASAENGADLFAKLQTHQARVAKIAGSGQVSFIGANPGAPLPLARRVTTAGVDRAADSASMAALQEYGPLFGLGNPREELQLIRSSEHPLGGEVARYQQVAGGVPVIGGELVVNTSNRGLLSMNGEISPSPEIPTRPGIDAGKAQSTAMAAVSKWHHLSRDLLKVSPAKLAIYDPRLIGPESATPTRLVWQIEVGVKEALPVREMVLVDARTGGIALHFNQSEAMLDRATYTSNHSDVLPGNLVCDESDLTCSKGDQDARDAHRYTADFYNFFARVHGRDSIDNQGKRLVSSVHYGIGDIQNAYWNGEQMVYTDGMPRADDLVAHELTHGFTQYTSGLNSYYQSGSINESLSDIWGEFIDQTNGAGTDTPEVKWLLGEDVPGTGAVRSMKDPTVYKQPDRMTSPLYGTGGGDQGEVHVNSGINNKAAYLMVEGGNFNGQTVTGLGIDKVAKIYYEVQTHLLTSGSNYHDLYQGLYQGCLNLGSSSSSGIGQADCQEVRKATLAVEMDREPQPGFLPQVDACPAPQQAADIFFDDMATATNWAFRPVSGQVNDWRISGEFAHSGKTSLNNESPARVSDSAAEMQRSVTVPAGAFLHFSQAYDFDRGGGRFYDGGVLEYSLDNGASWTDASPLHDAGNSYGGALATDSGNPLEGRQAFVGISHGYVDSRYDLSPLAGKSVRFRFRMGSDREIAGWGWYVDDVRIYTCALPQTSQPAPAPGPQPGQTPLSPGTGDPCIPCDAAPINDGQNNGTGASGGTGGSSVTTNASGTGGGGGSLDAVLMGLLLSGLGLQGWRRRSRA</sequence>
<dbReference type="PANTHER" id="PTHR33794">
    <property type="entry name" value="BACILLOLYSIN"/>
    <property type="match status" value="1"/>
</dbReference>
<dbReference type="InterPro" id="IPR001570">
    <property type="entry name" value="Peptidase_M4_C_domain"/>
</dbReference>
<dbReference type="InterPro" id="IPR011096">
    <property type="entry name" value="FTP_domain"/>
</dbReference>
<dbReference type="RefSeq" id="WP_341370434.1">
    <property type="nucleotide sequence ID" value="NZ_JBBPCO010000005.1"/>
</dbReference>
<dbReference type="Gene3D" id="3.10.170.10">
    <property type="match status" value="1"/>
</dbReference>
<evidence type="ECO:0000256" key="6">
    <source>
        <dbReference type="ARBA" id="ARBA00022833"/>
    </source>
</evidence>
<feature type="domain" description="Peptidase M4 C-terminal" evidence="10">
    <location>
        <begin position="379"/>
        <end position="528"/>
    </location>
</feature>
<evidence type="ECO:0000313" key="13">
    <source>
        <dbReference type="Proteomes" id="UP001446205"/>
    </source>
</evidence>
<feature type="domain" description="FTP" evidence="11">
    <location>
        <begin position="122"/>
        <end position="169"/>
    </location>
</feature>
<dbReference type="CDD" id="cd09597">
    <property type="entry name" value="M4_TLP"/>
    <property type="match status" value="1"/>
</dbReference>
<dbReference type="PRINTS" id="PR00730">
    <property type="entry name" value="THERMOLYSIN"/>
</dbReference>
<evidence type="ECO:0000313" key="12">
    <source>
        <dbReference type="EMBL" id="MEK8089375.1"/>
    </source>
</evidence>